<sequence>READVVWHGEPAWRRQVADGGVRLLPGGRPARAPRAGGGGVAAAAGRSHTRVRPPAARGCARADALPRAARPRRACRRDCGHLLQRQRRVGCVSVGASARAEPAASRSPTPAGGGSGGGGGGGTSGDTGRGDGGCAGIGEATRGAAAGVGAAAGQGGGRGGREPRGRRGGAARARHAVRRREPRLFAGRGAPRGDAACGRLVG</sequence>
<dbReference type="GeneID" id="17267124"/>
<dbReference type="AlphaFoldDB" id="A0A0D3JDJ3"/>
<feature type="compositionally biased region" description="Low complexity" evidence="1">
    <location>
        <begin position="99"/>
        <end position="111"/>
    </location>
</feature>
<reference evidence="2" key="2">
    <citation type="submission" date="2024-10" db="UniProtKB">
        <authorList>
            <consortium name="EnsemblProtists"/>
        </authorList>
    </citation>
    <scope>IDENTIFICATION</scope>
</reference>
<dbReference type="KEGG" id="ehx:EMIHUDRAFT_444427"/>
<feature type="region of interest" description="Disordered" evidence="1">
    <location>
        <begin position="28"/>
        <end position="55"/>
    </location>
</feature>
<feature type="region of interest" description="Disordered" evidence="1">
    <location>
        <begin position="99"/>
        <end position="181"/>
    </location>
</feature>
<organism evidence="2 3">
    <name type="scientific">Emiliania huxleyi (strain CCMP1516)</name>
    <dbReference type="NCBI Taxonomy" id="280463"/>
    <lineage>
        <taxon>Eukaryota</taxon>
        <taxon>Haptista</taxon>
        <taxon>Haptophyta</taxon>
        <taxon>Prymnesiophyceae</taxon>
        <taxon>Isochrysidales</taxon>
        <taxon>Noelaerhabdaceae</taxon>
        <taxon>Emiliania</taxon>
    </lineage>
</organism>
<dbReference type="RefSeq" id="XP_005774007.1">
    <property type="nucleotide sequence ID" value="XM_005773950.1"/>
</dbReference>
<evidence type="ECO:0000256" key="1">
    <source>
        <dbReference type="SAM" id="MobiDB-lite"/>
    </source>
</evidence>
<dbReference type="PaxDb" id="2903-EOD21578"/>
<dbReference type="Proteomes" id="UP000013827">
    <property type="component" value="Unassembled WGS sequence"/>
</dbReference>
<evidence type="ECO:0000313" key="3">
    <source>
        <dbReference type="Proteomes" id="UP000013827"/>
    </source>
</evidence>
<keyword evidence="3" id="KW-1185">Reference proteome</keyword>
<feature type="compositionally biased region" description="Gly residues" evidence="1">
    <location>
        <begin position="112"/>
        <end position="137"/>
    </location>
</feature>
<evidence type="ECO:0000313" key="2">
    <source>
        <dbReference type="EnsemblProtists" id="EOD21578"/>
    </source>
</evidence>
<feature type="compositionally biased region" description="Basic residues" evidence="1">
    <location>
        <begin position="167"/>
        <end position="181"/>
    </location>
</feature>
<accession>A0A0D3JDJ3</accession>
<dbReference type="HOGENOM" id="CLU_1352032_0_0_1"/>
<reference evidence="3" key="1">
    <citation type="journal article" date="2013" name="Nature">
        <title>Pan genome of the phytoplankton Emiliania underpins its global distribution.</title>
        <authorList>
            <person name="Read B.A."/>
            <person name="Kegel J."/>
            <person name="Klute M.J."/>
            <person name="Kuo A."/>
            <person name="Lefebvre S.C."/>
            <person name="Maumus F."/>
            <person name="Mayer C."/>
            <person name="Miller J."/>
            <person name="Monier A."/>
            <person name="Salamov A."/>
            <person name="Young J."/>
            <person name="Aguilar M."/>
            <person name="Claverie J.M."/>
            <person name="Frickenhaus S."/>
            <person name="Gonzalez K."/>
            <person name="Herman E.K."/>
            <person name="Lin Y.C."/>
            <person name="Napier J."/>
            <person name="Ogata H."/>
            <person name="Sarno A.F."/>
            <person name="Shmutz J."/>
            <person name="Schroeder D."/>
            <person name="de Vargas C."/>
            <person name="Verret F."/>
            <person name="von Dassow P."/>
            <person name="Valentin K."/>
            <person name="Van de Peer Y."/>
            <person name="Wheeler G."/>
            <person name="Dacks J.B."/>
            <person name="Delwiche C.F."/>
            <person name="Dyhrman S.T."/>
            <person name="Glockner G."/>
            <person name="John U."/>
            <person name="Richards T."/>
            <person name="Worden A.Z."/>
            <person name="Zhang X."/>
            <person name="Grigoriev I.V."/>
            <person name="Allen A.E."/>
            <person name="Bidle K."/>
            <person name="Borodovsky M."/>
            <person name="Bowler C."/>
            <person name="Brownlee C."/>
            <person name="Cock J.M."/>
            <person name="Elias M."/>
            <person name="Gladyshev V.N."/>
            <person name="Groth M."/>
            <person name="Guda C."/>
            <person name="Hadaegh A."/>
            <person name="Iglesias-Rodriguez M.D."/>
            <person name="Jenkins J."/>
            <person name="Jones B.M."/>
            <person name="Lawson T."/>
            <person name="Leese F."/>
            <person name="Lindquist E."/>
            <person name="Lobanov A."/>
            <person name="Lomsadze A."/>
            <person name="Malik S.B."/>
            <person name="Marsh M.E."/>
            <person name="Mackinder L."/>
            <person name="Mock T."/>
            <person name="Mueller-Roeber B."/>
            <person name="Pagarete A."/>
            <person name="Parker M."/>
            <person name="Probert I."/>
            <person name="Quesneville H."/>
            <person name="Raines C."/>
            <person name="Rensing S.A."/>
            <person name="Riano-Pachon D.M."/>
            <person name="Richier S."/>
            <person name="Rokitta S."/>
            <person name="Shiraiwa Y."/>
            <person name="Soanes D.M."/>
            <person name="van der Giezen M."/>
            <person name="Wahlund T.M."/>
            <person name="Williams B."/>
            <person name="Wilson W."/>
            <person name="Wolfe G."/>
            <person name="Wurch L.L."/>
        </authorList>
    </citation>
    <scope>NUCLEOTIDE SEQUENCE</scope>
</reference>
<protein>
    <submittedName>
        <fullName evidence="2">Uncharacterized protein</fullName>
    </submittedName>
</protein>
<dbReference type="EnsemblProtists" id="EOD21578">
    <property type="protein sequence ID" value="EOD21578"/>
    <property type="gene ID" value="EMIHUDRAFT_444427"/>
</dbReference>
<proteinExistence type="predicted"/>
<name>A0A0D3JDJ3_EMIH1</name>